<sequence>MMVLDAVRELVLGLRHVVDRVAVVMVMFVVVQIVVLAEMVDRIFTRPRSPQSFWSIEILLFMGKRLLLEKAILLYKLVLIVEEKK</sequence>
<gene>
    <name evidence="2" type="ORF">PUN28_002765</name>
</gene>
<name>A0AAW2GVY1_9HYME</name>
<evidence type="ECO:0000256" key="1">
    <source>
        <dbReference type="SAM" id="Phobius"/>
    </source>
</evidence>
<protein>
    <submittedName>
        <fullName evidence="2">Uncharacterized protein</fullName>
    </submittedName>
</protein>
<dbReference type="Proteomes" id="UP001430953">
    <property type="component" value="Unassembled WGS sequence"/>
</dbReference>
<dbReference type="AlphaFoldDB" id="A0AAW2GVY1"/>
<dbReference type="EMBL" id="JADYXP020000002">
    <property type="protein sequence ID" value="KAL0131453.1"/>
    <property type="molecule type" value="Genomic_DNA"/>
</dbReference>
<feature type="transmembrane region" description="Helical" evidence="1">
    <location>
        <begin position="20"/>
        <end position="40"/>
    </location>
</feature>
<reference evidence="2 3" key="1">
    <citation type="submission" date="2023-03" db="EMBL/GenBank/DDBJ databases">
        <title>High recombination rates correlate with genetic variation in Cardiocondyla obscurior ants.</title>
        <authorList>
            <person name="Errbii M."/>
        </authorList>
    </citation>
    <scope>NUCLEOTIDE SEQUENCE [LARGE SCALE GENOMIC DNA]</scope>
    <source>
        <strain evidence="2">Alpha-2009</strain>
        <tissue evidence="2">Whole body</tissue>
    </source>
</reference>
<keyword evidence="3" id="KW-1185">Reference proteome</keyword>
<evidence type="ECO:0000313" key="3">
    <source>
        <dbReference type="Proteomes" id="UP001430953"/>
    </source>
</evidence>
<comment type="caution">
    <text evidence="2">The sequence shown here is derived from an EMBL/GenBank/DDBJ whole genome shotgun (WGS) entry which is preliminary data.</text>
</comment>
<evidence type="ECO:0000313" key="2">
    <source>
        <dbReference type="EMBL" id="KAL0131453.1"/>
    </source>
</evidence>
<organism evidence="2 3">
    <name type="scientific">Cardiocondyla obscurior</name>
    <dbReference type="NCBI Taxonomy" id="286306"/>
    <lineage>
        <taxon>Eukaryota</taxon>
        <taxon>Metazoa</taxon>
        <taxon>Ecdysozoa</taxon>
        <taxon>Arthropoda</taxon>
        <taxon>Hexapoda</taxon>
        <taxon>Insecta</taxon>
        <taxon>Pterygota</taxon>
        <taxon>Neoptera</taxon>
        <taxon>Endopterygota</taxon>
        <taxon>Hymenoptera</taxon>
        <taxon>Apocrita</taxon>
        <taxon>Aculeata</taxon>
        <taxon>Formicoidea</taxon>
        <taxon>Formicidae</taxon>
        <taxon>Myrmicinae</taxon>
        <taxon>Cardiocondyla</taxon>
    </lineage>
</organism>
<keyword evidence="1" id="KW-1133">Transmembrane helix</keyword>
<accession>A0AAW2GVY1</accession>
<proteinExistence type="predicted"/>
<keyword evidence="1" id="KW-0472">Membrane</keyword>
<keyword evidence="1" id="KW-0812">Transmembrane</keyword>